<dbReference type="InterPro" id="IPR041698">
    <property type="entry name" value="Methyltransf_25"/>
</dbReference>
<dbReference type="GO" id="GO:0032259">
    <property type="term" value="P:methylation"/>
    <property type="evidence" value="ECO:0007669"/>
    <property type="project" value="UniProtKB-KW"/>
</dbReference>
<organism evidence="4 5">
    <name type="scientific">Zhenpiania hominis</name>
    <dbReference type="NCBI Taxonomy" id="2763644"/>
    <lineage>
        <taxon>Bacteria</taxon>
        <taxon>Bacillati</taxon>
        <taxon>Bacillota</taxon>
        <taxon>Clostridia</taxon>
        <taxon>Peptostreptococcales</taxon>
        <taxon>Anaerovoracaceae</taxon>
        <taxon>Zhenpiania</taxon>
    </lineage>
</organism>
<dbReference type="InterPro" id="IPR029063">
    <property type="entry name" value="SAM-dependent_MTases_sf"/>
</dbReference>
<dbReference type="PANTHER" id="PTHR43861:SF1">
    <property type="entry name" value="TRANS-ACONITATE 2-METHYLTRANSFERASE"/>
    <property type="match status" value="1"/>
</dbReference>
<dbReference type="GO" id="GO:0008168">
    <property type="term" value="F:methyltransferase activity"/>
    <property type="evidence" value="ECO:0007669"/>
    <property type="project" value="UniProtKB-KW"/>
</dbReference>
<evidence type="ECO:0000256" key="2">
    <source>
        <dbReference type="ARBA" id="ARBA00022679"/>
    </source>
</evidence>
<comment type="caution">
    <text evidence="4">The sequence shown here is derived from an EMBL/GenBank/DDBJ whole genome shotgun (WGS) entry which is preliminary data.</text>
</comment>
<keyword evidence="5" id="KW-1185">Reference proteome</keyword>
<keyword evidence="2" id="KW-0808">Transferase</keyword>
<evidence type="ECO:0000256" key="1">
    <source>
        <dbReference type="ARBA" id="ARBA00022603"/>
    </source>
</evidence>
<dbReference type="Proteomes" id="UP000602647">
    <property type="component" value="Unassembled WGS sequence"/>
</dbReference>
<accession>A0A923SQ55</accession>
<feature type="domain" description="Methyltransferase" evidence="3">
    <location>
        <begin position="44"/>
        <end position="132"/>
    </location>
</feature>
<dbReference type="Gene3D" id="3.40.50.150">
    <property type="entry name" value="Vaccinia Virus protein VP39"/>
    <property type="match status" value="1"/>
</dbReference>
<evidence type="ECO:0000259" key="3">
    <source>
        <dbReference type="Pfam" id="PF13649"/>
    </source>
</evidence>
<dbReference type="PANTHER" id="PTHR43861">
    <property type="entry name" value="TRANS-ACONITATE 2-METHYLTRANSFERASE-RELATED"/>
    <property type="match status" value="1"/>
</dbReference>
<protein>
    <submittedName>
        <fullName evidence="4">Class I SAM-dependent methyltransferase</fullName>
    </submittedName>
</protein>
<reference evidence="4" key="1">
    <citation type="submission" date="2020-08" db="EMBL/GenBank/DDBJ databases">
        <title>Genome public.</title>
        <authorList>
            <person name="Liu C."/>
            <person name="Sun Q."/>
        </authorList>
    </citation>
    <scope>NUCLEOTIDE SEQUENCE</scope>
    <source>
        <strain evidence="4">BX12</strain>
    </source>
</reference>
<sequence length="198" mass="22775">MRCLMKTLDYYESNAKEYFKKTVNVNFAETRAAFLDNLEDGAYILDFGCGSGRDAKAFKDAGYRVDALDGSAELCRLASDYAKMEVKHMRFTDFHEKETYDGIWACASLLHLPYDALKEVVGRLCAGLKENGILYASFKYGNFEGVRDGRYYTDFNEEKTERLLREVPGLQLEKQWVSMDALPGRDGVRWMNFLGRKR</sequence>
<evidence type="ECO:0000313" key="5">
    <source>
        <dbReference type="Proteomes" id="UP000602647"/>
    </source>
</evidence>
<gene>
    <name evidence="4" type="ORF">H9L42_05370</name>
</gene>
<dbReference type="CDD" id="cd02440">
    <property type="entry name" value="AdoMet_MTases"/>
    <property type="match status" value="1"/>
</dbReference>
<proteinExistence type="predicted"/>
<dbReference type="AlphaFoldDB" id="A0A923SQ55"/>
<evidence type="ECO:0000313" key="4">
    <source>
        <dbReference type="EMBL" id="MBC6679256.1"/>
    </source>
</evidence>
<dbReference type="SUPFAM" id="SSF53335">
    <property type="entry name" value="S-adenosyl-L-methionine-dependent methyltransferases"/>
    <property type="match status" value="1"/>
</dbReference>
<dbReference type="Pfam" id="PF13649">
    <property type="entry name" value="Methyltransf_25"/>
    <property type="match status" value="1"/>
</dbReference>
<dbReference type="EMBL" id="JACRYT010000003">
    <property type="protein sequence ID" value="MBC6679256.1"/>
    <property type="molecule type" value="Genomic_DNA"/>
</dbReference>
<name>A0A923SQ55_9FIRM</name>
<keyword evidence="1 4" id="KW-0489">Methyltransferase</keyword>